<name>A0A1A9ZLW5_GLOPL</name>
<protein>
    <submittedName>
        <fullName evidence="1">Uncharacterized protein</fullName>
    </submittedName>
</protein>
<sequence length="103" mass="11656">MTTRDENANIKNILLRDFPSLAMHPRVNALFAGVPRQLKRNENIRKLVTQAQNAGITRSAAIFNTTNNNNNIVVSFALVDRSVGRLYRSSVRQYFHNTVTSII</sequence>
<dbReference type="VEuPathDB" id="VectorBase:GPAI018708"/>
<dbReference type="AlphaFoldDB" id="A0A1A9ZLW5"/>
<proteinExistence type="predicted"/>
<evidence type="ECO:0000313" key="2">
    <source>
        <dbReference type="Proteomes" id="UP000092445"/>
    </source>
</evidence>
<keyword evidence="2" id="KW-1185">Reference proteome</keyword>
<accession>A0A1A9ZLW5</accession>
<reference evidence="2" key="1">
    <citation type="submission" date="2014-03" db="EMBL/GenBank/DDBJ databases">
        <authorList>
            <person name="Aksoy S."/>
            <person name="Warren W."/>
            <person name="Wilson R.K."/>
        </authorList>
    </citation>
    <scope>NUCLEOTIDE SEQUENCE [LARGE SCALE GENOMIC DNA]</scope>
    <source>
        <strain evidence="2">IAEA</strain>
    </source>
</reference>
<dbReference type="Proteomes" id="UP000092445">
    <property type="component" value="Unassembled WGS sequence"/>
</dbReference>
<reference evidence="1" key="2">
    <citation type="submission" date="2020-05" db="UniProtKB">
        <authorList>
            <consortium name="EnsemblMetazoa"/>
        </authorList>
    </citation>
    <scope>IDENTIFICATION</scope>
    <source>
        <strain evidence="1">IAEA</strain>
    </source>
</reference>
<evidence type="ECO:0000313" key="1">
    <source>
        <dbReference type="EnsemblMetazoa" id="GPAI018708-PA"/>
    </source>
</evidence>
<dbReference type="EnsemblMetazoa" id="GPAI018708-RA">
    <property type="protein sequence ID" value="GPAI018708-PA"/>
    <property type="gene ID" value="GPAI018708"/>
</dbReference>
<organism evidence="1 2">
    <name type="scientific">Glossina pallidipes</name>
    <name type="common">Tsetse fly</name>
    <dbReference type="NCBI Taxonomy" id="7398"/>
    <lineage>
        <taxon>Eukaryota</taxon>
        <taxon>Metazoa</taxon>
        <taxon>Ecdysozoa</taxon>
        <taxon>Arthropoda</taxon>
        <taxon>Hexapoda</taxon>
        <taxon>Insecta</taxon>
        <taxon>Pterygota</taxon>
        <taxon>Neoptera</taxon>
        <taxon>Endopterygota</taxon>
        <taxon>Diptera</taxon>
        <taxon>Brachycera</taxon>
        <taxon>Muscomorpha</taxon>
        <taxon>Hippoboscoidea</taxon>
        <taxon>Glossinidae</taxon>
        <taxon>Glossina</taxon>
    </lineage>
</organism>